<gene>
    <name evidence="2" type="ORF">JJB07_22200</name>
</gene>
<keyword evidence="1" id="KW-0732">Signal</keyword>
<feature type="chain" id="PRO_5045406510" description="G5 domain-containing protein" evidence="1">
    <location>
        <begin position="26"/>
        <end position="138"/>
    </location>
</feature>
<feature type="signal peptide" evidence="1">
    <location>
        <begin position="1"/>
        <end position="25"/>
    </location>
</feature>
<proteinExistence type="predicted"/>
<evidence type="ECO:0008006" key="4">
    <source>
        <dbReference type="Google" id="ProtNLM"/>
    </source>
</evidence>
<sequence length="138" mass="14721">MKKAFAFVGLALAAALLVPATTQTADIQVAPSHAVQINRDIPISPVVSYIVRDGVVGGDETAYIVRGKKTGHGNEVQRDIPIMPPVDTAYIVREGKPPVDESVQTAYIVRDTPPPSDDSVQTAYIVRGKKTKNDVVVG</sequence>
<comment type="caution">
    <text evidence="2">The sequence shown here is derived from an EMBL/GenBank/DDBJ whole genome shotgun (WGS) entry which is preliminary data.</text>
</comment>
<organism evidence="2 3">
    <name type="scientific">Tumebacillus amylolyticus</name>
    <dbReference type="NCBI Taxonomy" id="2801339"/>
    <lineage>
        <taxon>Bacteria</taxon>
        <taxon>Bacillati</taxon>
        <taxon>Bacillota</taxon>
        <taxon>Bacilli</taxon>
        <taxon>Bacillales</taxon>
        <taxon>Alicyclobacillaceae</taxon>
        <taxon>Tumebacillus</taxon>
    </lineage>
</organism>
<dbReference type="EMBL" id="JAEQNB010000010">
    <property type="protein sequence ID" value="MBL0389307.1"/>
    <property type="molecule type" value="Genomic_DNA"/>
</dbReference>
<protein>
    <recommendedName>
        <fullName evidence="4">G5 domain-containing protein</fullName>
    </recommendedName>
</protein>
<reference evidence="2 3" key="1">
    <citation type="submission" date="2021-01" db="EMBL/GenBank/DDBJ databases">
        <title>Tumebacillus sp. strain ITR2 16S ribosomal RNA gene Genome sequencing and assembly.</title>
        <authorList>
            <person name="Kang M."/>
        </authorList>
    </citation>
    <scope>NUCLEOTIDE SEQUENCE [LARGE SCALE GENOMIC DNA]</scope>
    <source>
        <strain evidence="2 3">ITR2</strain>
    </source>
</reference>
<evidence type="ECO:0000313" key="2">
    <source>
        <dbReference type="EMBL" id="MBL0389307.1"/>
    </source>
</evidence>
<accession>A0ABS1JGE1</accession>
<evidence type="ECO:0000313" key="3">
    <source>
        <dbReference type="Proteomes" id="UP000602284"/>
    </source>
</evidence>
<evidence type="ECO:0000256" key="1">
    <source>
        <dbReference type="SAM" id="SignalP"/>
    </source>
</evidence>
<name>A0ABS1JGE1_9BACL</name>
<dbReference type="Proteomes" id="UP000602284">
    <property type="component" value="Unassembled WGS sequence"/>
</dbReference>
<dbReference type="RefSeq" id="WP_201638305.1">
    <property type="nucleotide sequence ID" value="NZ_JAEQNB010000010.1"/>
</dbReference>
<keyword evidence="3" id="KW-1185">Reference proteome</keyword>